<dbReference type="PANTHER" id="PTHR11923">
    <property type="entry name" value="SCAVENGER RECEPTOR CLASS B TYPE-1 SR-B1"/>
    <property type="match status" value="1"/>
</dbReference>
<evidence type="ECO:0000256" key="4">
    <source>
        <dbReference type="ARBA" id="ARBA00022692"/>
    </source>
</evidence>
<evidence type="ECO:0000256" key="8">
    <source>
        <dbReference type="SAM" id="MobiDB-lite"/>
    </source>
</evidence>
<evidence type="ECO:0000256" key="9">
    <source>
        <dbReference type="SAM" id="Phobius"/>
    </source>
</evidence>
<keyword evidence="7" id="KW-0325">Glycoprotein</keyword>
<comment type="subcellular location">
    <subcellularLocation>
        <location evidence="1">Cell membrane</location>
    </subcellularLocation>
</comment>
<dbReference type="Pfam" id="PF01130">
    <property type="entry name" value="CD36"/>
    <property type="match status" value="1"/>
</dbReference>
<dbReference type="PRINTS" id="PR01609">
    <property type="entry name" value="CD36FAMILY"/>
</dbReference>
<proteinExistence type="inferred from homology"/>
<keyword evidence="6 9" id="KW-0472">Membrane</keyword>
<keyword evidence="3" id="KW-1003">Cell membrane</keyword>
<feature type="compositionally biased region" description="Low complexity" evidence="8">
    <location>
        <begin position="1"/>
        <end position="23"/>
    </location>
</feature>
<organism evidence="10 11">
    <name type="scientific">Vanessa tameamea</name>
    <name type="common">Kamehameha butterfly</name>
    <dbReference type="NCBI Taxonomy" id="334116"/>
    <lineage>
        <taxon>Eukaryota</taxon>
        <taxon>Metazoa</taxon>
        <taxon>Ecdysozoa</taxon>
        <taxon>Arthropoda</taxon>
        <taxon>Hexapoda</taxon>
        <taxon>Insecta</taxon>
        <taxon>Pterygota</taxon>
        <taxon>Neoptera</taxon>
        <taxon>Endopterygota</taxon>
        <taxon>Lepidoptera</taxon>
        <taxon>Glossata</taxon>
        <taxon>Ditrysia</taxon>
        <taxon>Papilionoidea</taxon>
        <taxon>Nymphalidae</taxon>
        <taxon>Nymphalinae</taxon>
        <taxon>Vanessa</taxon>
    </lineage>
</organism>
<evidence type="ECO:0000256" key="3">
    <source>
        <dbReference type="ARBA" id="ARBA00022475"/>
    </source>
</evidence>
<evidence type="ECO:0000256" key="6">
    <source>
        <dbReference type="ARBA" id="ARBA00023136"/>
    </source>
</evidence>
<dbReference type="InterPro" id="IPR002159">
    <property type="entry name" value="CD36_fam"/>
</dbReference>
<evidence type="ECO:0000313" key="11">
    <source>
        <dbReference type="RefSeq" id="XP_026483476.2"/>
    </source>
</evidence>
<feature type="region of interest" description="Disordered" evidence="8">
    <location>
        <begin position="1"/>
        <end position="26"/>
    </location>
</feature>
<evidence type="ECO:0000256" key="5">
    <source>
        <dbReference type="ARBA" id="ARBA00022989"/>
    </source>
</evidence>
<feature type="transmembrane region" description="Helical" evidence="9">
    <location>
        <begin position="496"/>
        <end position="528"/>
    </location>
</feature>
<evidence type="ECO:0000313" key="10">
    <source>
        <dbReference type="Proteomes" id="UP001652626"/>
    </source>
</evidence>
<comment type="similarity">
    <text evidence="2">Belongs to the CD36 family.</text>
</comment>
<dbReference type="RefSeq" id="XP_026483476.2">
    <property type="nucleotide sequence ID" value="XM_026627691.2"/>
</dbReference>
<name>A0A8B8HJB0_VANTA</name>
<protein>
    <submittedName>
        <fullName evidence="11">Scavenger receptor class B member 1-like</fullName>
    </submittedName>
</protein>
<dbReference type="PANTHER" id="PTHR11923:SF89">
    <property type="entry name" value="GH15894P"/>
    <property type="match status" value="1"/>
</dbReference>
<evidence type="ECO:0000256" key="2">
    <source>
        <dbReference type="ARBA" id="ARBA00010532"/>
    </source>
</evidence>
<dbReference type="GeneID" id="113391656"/>
<dbReference type="AlphaFoldDB" id="A0A8B8HJB0"/>
<evidence type="ECO:0000256" key="1">
    <source>
        <dbReference type="ARBA" id="ARBA00004236"/>
    </source>
</evidence>
<keyword evidence="5 9" id="KW-1133">Transmembrane helix</keyword>
<dbReference type="GO" id="GO:0005737">
    <property type="term" value="C:cytoplasm"/>
    <property type="evidence" value="ECO:0007669"/>
    <property type="project" value="TreeGrafter"/>
</dbReference>
<dbReference type="OrthoDB" id="8187528at2759"/>
<sequence>MMSTSTPSSTLTSETSSCTNSTTCVHDTECPTDSLHSLIDDGSQKISVTDCTGNECSMSCTDNKTNGQKKRKSIYFNTIGRMVWAIILIIISISGFIFPPLDVMLWEKLNMRPGFPPFEWWADPPDEVKMRAHIFNITNHERFMNGLDAKMNVQEIGPIVYLEKLKHSNMKFNENSTLTYTAERYLIYLPDENTIDLNDTVIVPNLALLGISSYLHDANYFVRTGFKLLVNTHGSELFLKRTIYEYLWDYRDALLETSRNLAPAIVPSTNMGMLSKIYADFTDEVTVKIGPQWGHENFFQIDKLRGLPHITGYDPNKCPDTLSGSTEGVLYHQHLSKDEALICLRKTVCKVMPLYFEKEAIMDGVKVYRYNLPENVFDRVNGTDCYASDVPLPDGVSDASKCFSDFPMVASYPHFYTGSPPKDLYVTGLKPDPAKHNSYVYVEPVTGIPFRAVARMQCNLRINNLSSFYSPELDKFSNIVLPIGWIEYNQEGLPTYVLYMVYFMLVILPPLSTVIFIMTFILGTYLIAKQIYRRRVKRESLSSIFQYNKSIIDNLENNKMLTYEKETFLSRVTKS</sequence>
<feature type="transmembrane region" description="Helical" evidence="9">
    <location>
        <begin position="74"/>
        <end position="98"/>
    </location>
</feature>
<evidence type="ECO:0000256" key="7">
    <source>
        <dbReference type="ARBA" id="ARBA00023180"/>
    </source>
</evidence>
<accession>A0A8B8HJB0</accession>
<dbReference type="GO" id="GO:0005886">
    <property type="term" value="C:plasma membrane"/>
    <property type="evidence" value="ECO:0007669"/>
    <property type="project" value="UniProtKB-SubCell"/>
</dbReference>
<reference evidence="11" key="1">
    <citation type="submission" date="2025-08" db="UniProtKB">
        <authorList>
            <consortium name="RefSeq"/>
        </authorList>
    </citation>
    <scope>IDENTIFICATION</scope>
    <source>
        <tissue evidence="11">Whole body</tissue>
    </source>
</reference>
<keyword evidence="4 9" id="KW-0812">Transmembrane</keyword>
<dbReference type="GO" id="GO:0005044">
    <property type="term" value="F:scavenger receptor activity"/>
    <property type="evidence" value="ECO:0007669"/>
    <property type="project" value="TreeGrafter"/>
</dbReference>
<dbReference type="OMA" id="YGSSYNW"/>
<gene>
    <name evidence="11" type="primary">LOC113391656</name>
</gene>
<keyword evidence="10" id="KW-1185">Reference proteome</keyword>
<dbReference type="Proteomes" id="UP001652626">
    <property type="component" value="Chromosome 30"/>
</dbReference>